<dbReference type="OrthoDB" id="5093989at2759"/>
<proteinExistence type="predicted"/>
<comment type="caution">
    <text evidence="2">The sequence shown here is derived from an EMBL/GenBank/DDBJ whole genome shotgun (WGS) entry which is preliminary data.</text>
</comment>
<sequence>MPRGRRQQRDRRPMRPDNTNATHNHPNNGGILDHKPYGMRMAVAAEMREYSTNHGAALELAAIAPDISQDRFCAVIPGGGMWGATTDIRDITYAAQQVSQPGKTVCYQIFVRDDNKISRAKRDGCPVRITANDGRRPRDDVDRGFVQEMVEQRLSPPDRDAIRMVKYSQPIVARPAFGAPPIGQSSHQQHPLQPQSPSRQVKKEEAPEKTNTVPDPKKVNPLNPIARRQYMDACFQQLPISTDMIEQARIKAIELQSKHLSERGLSDVNVVYFEYHVDVTIWRLIMNRLKMTKFKPWPWTVSLDENNLSEGTSPIFREWCRSHASSAEAQGSISETPHSQAQLQGPAPLTFDEARSMAREARERVNRDELEAFRLERIVSEWAFDDEAFSAVARVEDSPDSFKDGAMKRKFTGSEDLVTELPNDGTSVAVESKRPRLDSSVADDPPVKPTPTATNVNRDGDDIDNDIGGAFEAGFEEVLGSIERPVNTLHHRLLSEMSEFRKGNLELRESQKLLKEDQERQNELMLSMQARLEELCQRDPPPNVRQNIQRPTISFDNLAITSEDVLDTPNL</sequence>
<feature type="compositionally biased region" description="Polar residues" evidence="1">
    <location>
        <begin position="18"/>
        <end position="27"/>
    </location>
</feature>
<feature type="region of interest" description="Disordered" evidence="1">
    <location>
        <begin position="422"/>
        <end position="462"/>
    </location>
</feature>
<feature type="region of interest" description="Disordered" evidence="1">
    <location>
        <begin position="1"/>
        <end position="34"/>
    </location>
</feature>
<feature type="compositionally biased region" description="Low complexity" evidence="1">
    <location>
        <begin position="184"/>
        <end position="199"/>
    </location>
</feature>
<reference evidence="2" key="1">
    <citation type="journal article" date="2020" name="BMC Genomics">
        <title>Correction to: Identification and distribution of gene clusters required for synthesis of sphingolipid metabolism inhibitors in diverse species of the filamentous fungus Fusarium.</title>
        <authorList>
            <person name="Kim H.S."/>
            <person name="Lohmar J.M."/>
            <person name="Busman M."/>
            <person name="Brown D.W."/>
            <person name="Naumann T.A."/>
            <person name="Divon H.H."/>
            <person name="Lysoe E."/>
            <person name="Uhlig S."/>
            <person name="Proctor R.H."/>
        </authorList>
    </citation>
    <scope>NUCLEOTIDE SEQUENCE</scope>
    <source>
        <strain evidence="2">NRRL 45417</strain>
    </source>
</reference>
<name>A0A8H4WNA4_9HYPO</name>
<dbReference type="AlphaFoldDB" id="A0A8H4WNA4"/>
<accession>A0A8H4WNA4</accession>
<organism evidence="2 3">
    <name type="scientific">Fusarium gaditjirri</name>
    <dbReference type="NCBI Taxonomy" id="282569"/>
    <lineage>
        <taxon>Eukaryota</taxon>
        <taxon>Fungi</taxon>
        <taxon>Dikarya</taxon>
        <taxon>Ascomycota</taxon>
        <taxon>Pezizomycotina</taxon>
        <taxon>Sordariomycetes</taxon>
        <taxon>Hypocreomycetidae</taxon>
        <taxon>Hypocreales</taxon>
        <taxon>Nectriaceae</taxon>
        <taxon>Fusarium</taxon>
        <taxon>Fusarium nisikadoi species complex</taxon>
    </lineage>
</organism>
<feature type="region of interest" description="Disordered" evidence="1">
    <location>
        <begin position="176"/>
        <end position="222"/>
    </location>
</feature>
<evidence type="ECO:0000313" key="3">
    <source>
        <dbReference type="Proteomes" id="UP000604273"/>
    </source>
</evidence>
<protein>
    <submittedName>
        <fullName evidence="2">Uncharacterized protein</fullName>
    </submittedName>
</protein>
<evidence type="ECO:0000256" key="1">
    <source>
        <dbReference type="SAM" id="MobiDB-lite"/>
    </source>
</evidence>
<keyword evidence="3" id="KW-1185">Reference proteome</keyword>
<feature type="region of interest" description="Disordered" evidence="1">
    <location>
        <begin position="327"/>
        <end position="347"/>
    </location>
</feature>
<dbReference type="EMBL" id="JABFAI010000410">
    <property type="protein sequence ID" value="KAF4944718.1"/>
    <property type="molecule type" value="Genomic_DNA"/>
</dbReference>
<feature type="compositionally biased region" description="Polar residues" evidence="1">
    <location>
        <begin position="327"/>
        <end position="343"/>
    </location>
</feature>
<evidence type="ECO:0000313" key="2">
    <source>
        <dbReference type="EMBL" id="KAF4944718.1"/>
    </source>
</evidence>
<reference evidence="2" key="2">
    <citation type="submission" date="2020-05" db="EMBL/GenBank/DDBJ databases">
        <authorList>
            <person name="Kim H.-S."/>
            <person name="Proctor R.H."/>
            <person name="Brown D.W."/>
        </authorList>
    </citation>
    <scope>NUCLEOTIDE SEQUENCE</scope>
    <source>
        <strain evidence="2">NRRL 45417</strain>
    </source>
</reference>
<dbReference type="Proteomes" id="UP000604273">
    <property type="component" value="Unassembled WGS sequence"/>
</dbReference>
<gene>
    <name evidence="2" type="ORF">FGADI_12493</name>
</gene>